<keyword evidence="2" id="KW-0472">Membrane</keyword>
<feature type="compositionally biased region" description="Basic residues" evidence="1">
    <location>
        <begin position="558"/>
        <end position="570"/>
    </location>
</feature>
<sequence>MKVAIIGGNLCGAATAFCLSEVAACNRERRRRAGAPDADEAVEITIFEARDRLGGNKFIAHPLDGGGGAVEVGTVAAIPLAHTPLLGDLLARAGVGAALTSATLSPRPTAAGTSRSVGTYDYRRDAWAVCVRRSRWADAAARSAGACWLARAVGAAAVAVALALWVGPLPPPVRRHPALVAAALAVTVVTTGGGVLPPRRTLSAANTVATAAGARLTGFLAYGTSLSGVAAAVEETTARLTAVRTARAARRGVTLGHLLSRAGLARVATAAGAPWLAAHGVRADFVEEVVAPTLGLAGAGAGAGAGGTFGPSGGEGGGGGFGAGGGGGDLPTTSILALGVRLGELPLPAALAARARLSGSPAGLAAGLVGGLAAASGAAVALRSRVVTVAAPGGFGAYTLTLEGGGVAGPYDGVVLAAALRPGAMIDCPQLTGAASLAAALGYPHWVPPAPADAADAAAGGCGGGGSGGGGGGSGGGDGGDGGAWVGIVTGRLRPTVFNAATEEDVPDCVTVFGGGPLLRVDRVGVAAGGGTPPPAGRPRRGTPPPLRVPPRLLGAPRRNRARRHRHLYRRGGGGGVSAAAAWPARRPRRRPRVSGRHCRAPVGQRRRD</sequence>
<keyword evidence="4" id="KW-1185">Reference proteome</keyword>
<dbReference type="AlphaFoldDB" id="A0A1X6P3K2"/>
<evidence type="ECO:0000313" key="4">
    <source>
        <dbReference type="Proteomes" id="UP000218209"/>
    </source>
</evidence>
<protein>
    <submittedName>
        <fullName evidence="3">Uncharacterized protein</fullName>
    </submittedName>
</protein>
<keyword evidence="2" id="KW-0812">Transmembrane</keyword>
<dbReference type="Proteomes" id="UP000218209">
    <property type="component" value="Unassembled WGS sequence"/>
</dbReference>
<evidence type="ECO:0000313" key="3">
    <source>
        <dbReference type="EMBL" id="OSX75407.1"/>
    </source>
</evidence>
<evidence type="ECO:0000256" key="2">
    <source>
        <dbReference type="SAM" id="Phobius"/>
    </source>
</evidence>
<feature type="compositionally biased region" description="Pro residues" evidence="1">
    <location>
        <begin position="532"/>
        <end position="549"/>
    </location>
</feature>
<keyword evidence="2" id="KW-1133">Transmembrane helix</keyword>
<proteinExistence type="predicted"/>
<accession>A0A1X6P3K2</accession>
<feature type="compositionally biased region" description="Basic residues" evidence="1">
    <location>
        <begin position="586"/>
        <end position="609"/>
    </location>
</feature>
<gene>
    <name evidence="3" type="ORF">BU14_0238s0030</name>
</gene>
<evidence type="ECO:0000256" key="1">
    <source>
        <dbReference type="SAM" id="MobiDB-lite"/>
    </source>
</evidence>
<feature type="transmembrane region" description="Helical" evidence="2">
    <location>
        <begin position="178"/>
        <end position="196"/>
    </location>
</feature>
<name>A0A1X6P3K2_PORUM</name>
<dbReference type="EMBL" id="KV918905">
    <property type="protein sequence ID" value="OSX75407.1"/>
    <property type="molecule type" value="Genomic_DNA"/>
</dbReference>
<organism evidence="3 4">
    <name type="scientific">Porphyra umbilicalis</name>
    <name type="common">Purple laver</name>
    <name type="synonym">Red alga</name>
    <dbReference type="NCBI Taxonomy" id="2786"/>
    <lineage>
        <taxon>Eukaryota</taxon>
        <taxon>Rhodophyta</taxon>
        <taxon>Bangiophyceae</taxon>
        <taxon>Bangiales</taxon>
        <taxon>Bangiaceae</taxon>
        <taxon>Porphyra</taxon>
    </lineage>
</organism>
<feature type="region of interest" description="Disordered" evidence="1">
    <location>
        <begin position="527"/>
        <end position="609"/>
    </location>
</feature>
<reference evidence="3 4" key="1">
    <citation type="submission" date="2017-03" db="EMBL/GenBank/DDBJ databases">
        <title>WGS assembly of Porphyra umbilicalis.</title>
        <authorList>
            <person name="Brawley S.H."/>
            <person name="Blouin N.A."/>
            <person name="Ficko-Blean E."/>
            <person name="Wheeler G.L."/>
            <person name="Lohr M."/>
            <person name="Goodson H.V."/>
            <person name="Jenkins J.W."/>
            <person name="Blaby-Haas C.E."/>
            <person name="Helliwell K.E."/>
            <person name="Chan C."/>
            <person name="Marriage T."/>
            <person name="Bhattacharya D."/>
            <person name="Klein A.S."/>
            <person name="Badis Y."/>
            <person name="Brodie J."/>
            <person name="Cao Y."/>
            <person name="Collen J."/>
            <person name="Dittami S.M."/>
            <person name="Gachon C.M."/>
            <person name="Green B.R."/>
            <person name="Karpowicz S."/>
            <person name="Kim J.W."/>
            <person name="Kudahl U."/>
            <person name="Lin S."/>
            <person name="Michel G."/>
            <person name="Mittag M."/>
            <person name="Olson B.J."/>
            <person name="Pangilinan J."/>
            <person name="Peng Y."/>
            <person name="Qiu H."/>
            <person name="Shu S."/>
            <person name="Singer J.T."/>
            <person name="Smith A.G."/>
            <person name="Sprecher B.N."/>
            <person name="Wagner V."/>
            <person name="Wang W."/>
            <person name="Wang Z.-Y."/>
            <person name="Yan J."/>
            <person name="Yarish C."/>
            <person name="Zoeuner-Riek S."/>
            <person name="Zhuang Y."/>
            <person name="Zou Y."/>
            <person name="Lindquist E.A."/>
            <person name="Grimwood J."/>
            <person name="Barry K."/>
            <person name="Rokhsar D.S."/>
            <person name="Schmutz J."/>
            <person name="Stiller J.W."/>
            <person name="Grossman A.R."/>
            <person name="Prochnik S.E."/>
        </authorList>
    </citation>
    <scope>NUCLEOTIDE SEQUENCE [LARGE SCALE GENOMIC DNA]</scope>
    <source>
        <strain evidence="3">4086291</strain>
    </source>
</reference>
<feature type="transmembrane region" description="Helical" evidence="2">
    <location>
        <begin position="148"/>
        <end position="166"/>
    </location>
</feature>